<evidence type="ECO:0000313" key="2">
    <source>
        <dbReference type="EMBL" id="GLI69872.1"/>
    </source>
</evidence>
<dbReference type="Pfam" id="PF20670">
    <property type="entry name" value="DUF6816"/>
    <property type="match status" value="1"/>
</dbReference>
<dbReference type="Proteomes" id="UP001165090">
    <property type="component" value="Unassembled WGS sequence"/>
</dbReference>
<evidence type="ECO:0000259" key="1">
    <source>
        <dbReference type="Pfam" id="PF20670"/>
    </source>
</evidence>
<evidence type="ECO:0000313" key="3">
    <source>
        <dbReference type="Proteomes" id="UP001165090"/>
    </source>
</evidence>
<accession>A0ABQ5SIS7</accession>
<feature type="domain" description="DUF6816" evidence="1">
    <location>
        <begin position="146"/>
        <end position="358"/>
    </location>
</feature>
<gene>
    <name evidence="2" type="ORF">VaNZ11_014589</name>
</gene>
<reference evidence="2 3" key="1">
    <citation type="journal article" date="2023" name="IScience">
        <title>Expanded male sex-determining region conserved during the evolution of homothallism in the green alga Volvox.</title>
        <authorList>
            <person name="Yamamoto K."/>
            <person name="Matsuzaki R."/>
            <person name="Mahakham W."/>
            <person name="Heman W."/>
            <person name="Sekimoto H."/>
            <person name="Kawachi M."/>
            <person name="Minakuchi Y."/>
            <person name="Toyoda A."/>
            <person name="Nozaki H."/>
        </authorList>
    </citation>
    <scope>NUCLEOTIDE SEQUENCE [LARGE SCALE GENOMIC DNA]</scope>
    <source>
        <strain evidence="2 3">NIES-4468</strain>
    </source>
</reference>
<comment type="caution">
    <text evidence="2">The sequence shown here is derived from an EMBL/GenBank/DDBJ whole genome shotgun (WGS) entry which is preliminary data.</text>
</comment>
<dbReference type="InterPro" id="IPR049213">
    <property type="entry name" value="DUF6816"/>
</dbReference>
<organism evidence="2 3">
    <name type="scientific">Volvox africanus</name>
    <dbReference type="NCBI Taxonomy" id="51714"/>
    <lineage>
        <taxon>Eukaryota</taxon>
        <taxon>Viridiplantae</taxon>
        <taxon>Chlorophyta</taxon>
        <taxon>core chlorophytes</taxon>
        <taxon>Chlorophyceae</taxon>
        <taxon>CS clade</taxon>
        <taxon>Chlamydomonadales</taxon>
        <taxon>Volvocaceae</taxon>
        <taxon>Volvox</taxon>
    </lineage>
</organism>
<keyword evidence="3" id="KW-1185">Reference proteome</keyword>
<sequence>WFLIRYLMKRLQCWAPDHRIQTMRAGNATSPTGNIRQVQSPITASSSYFNSNKLHIRYSSTHSFRLPGRRHAIRSSHDDVIGHPNLPAEPSTSYSATQSWIDSLLTITRRRLFVVLASSSAIVASYSGTALASKVPFLDAGWEALGGGPSDLVFPEDFLGVWDVTSVLTSVEMPLGEDSVPNLAAVRRAQREDLDRRTSYQVAFVRNGAGRVVYDRQFNTASMLSMYYDNTMSFANRIRWDINDPNVLTLSMPGMSVRTRVTRRSEEFPQPDRIQTSEYVESVYDRGDGGAPRIKASQCFTKYKWRSSEAAQRENGPTIVATQVVSDFLTPYDGEQQYLKAMNTPYAQYTYRMAFRRPSDN</sequence>
<feature type="non-terminal residue" evidence="2">
    <location>
        <position position="1"/>
    </location>
</feature>
<dbReference type="EMBL" id="BSDZ01000089">
    <property type="protein sequence ID" value="GLI69872.1"/>
    <property type="molecule type" value="Genomic_DNA"/>
</dbReference>
<proteinExistence type="predicted"/>
<name>A0ABQ5SIS7_9CHLO</name>
<protein>
    <recommendedName>
        <fullName evidence="1">DUF6816 domain-containing protein</fullName>
    </recommendedName>
</protein>